<dbReference type="AlphaFoldDB" id="A0A4Y7J6R8"/>
<name>A0A4Y7J6R8_PAPSO</name>
<dbReference type="Proteomes" id="UP000316621">
    <property type="component" value="Chromosome 3"/>
</dbReference>
<reference evidence="1 2" key="1">
    <citation type="journal article" date="2018" name="Science">
        <title>The opium poppy genome and morphinan production.</title>
        <authorList>
            <person name="Guo L."/>
            <person name="Winzer T."/>
            <person name="Yang X."/>
            <person name="Li Y."/>
            <person name="Ning Z."/>
            <person name="He Z."/>
            <person name="Teodor R."/>
            <person name="Lu Y."/>
            <person name="Bowser T.A."/>
            <person name="Graham I.A."/>
            <person name="Ye K."/>
        </authorList>
    </citation>
    <scope>NUCLEOTIDE SEQUENCE [LARGE SCALE GENOMIC DNA]</scope>
    <source>
        <strain evidence="2">cv. HN1</strain>
        <tissue evidence="1">Leaves</tissue>
    </source>
</reference>
<sequence>MDLHHQIQISASKIANEITVGQRFAAYMVIPMRQEGVPTSCSTQKVLLGQVPDIVGGAVAGDSVALHCSLYSYLCEYEGKAES</sequence>
<organism evidence="1 2">
    <name type="scientific">Papaver somniferum</name>
    <name type="common">Opium poppy</name>
    <dbReference type="NCBI Taxonomy" id="3469"/>
    <lineage>
        <taxon>Eukaryota</taxon>
        <taxon>Viridiplantae</taxon>
        <taxon>Streptophyta</taxon>
        <taxon>Embryophyta</taxon>
        <taxon>Tracheophyta</taxon>
        <taxon>Spermatophyta</taxon>
        <taxon>Magnoliopsida</taxon>
        <taxon>Ranunculales</taxon>
        <taxon>Papaveraceae</taxon>
        <taxon>Papaveroideae</taxon>
        <taxon>Papaver</taxon>
    </lineage>
</organism>
<protein>
    <submittedName>
        <fullName evidence="1">Uncharacterized protein</fullName>
    </submittedName>
</protein>
<keyword evidence="2" id="KW-1185">Reference proteome</keyword>
<accession>A0A4Y7J6R8</accession>
<proteinExistence type="predicted"/>
<gene>
    <name evidence="1" type="ORF">C5167_014606</name>
</gene>
<evidence type="ECO:0000313" key="2">
    <source>
        <dbReference type="Proteomes" id="UP000316621"/>
    </source>
</evidence>
<dbReference type="EMBL" id="CM010717">
    <property type="protein sequence ID" value="RZC55742.1"/>
    <property type="molecule type" value="Genomic_DNA"/>
</dbReference>
<evidence type="ECO:0000313" key="1">
    <source>
        <dbReference type="EMBL" id="RZC55742.1"/>
    </source>
</evidence>
<dbReference type="Gramene" id="RZC55742">
    <property type="protein sequence ID" value="RZC55742"/>
    <property type="gene ID" value="C5167_014606"/>
</dbReference>